<dbReference type="PROSITE" id="PS50824">
    <property type="entry name" value="DAPIN"/>
    <property type="match status" value="1"/>
</dbReference>
<evidence type="ECO:0000313" key="3">
    <source>
        <dbReference type="Proteomes" id="UP001529510"/>
    </source>
</evidence>
<dbReference type="InterPro" id="IPR004020">
    <property type="entry name" value="DAPIN"/>
</dbReference>
<evidence type="ECO:0000313" key="2">
    <source>
        <dbReference type="EMBL" id="KAL0199291.1"/>
    </source>
</evidence>
<dbReference type="SUPFAM" id="SSF47986">
    <property type="entry name" value="DEATH domain"/>
    <property type="match status" value="1"/>
</dbReference>
<dbReference type="Gene3D" id="1.10.533.10">
    <property type="entry name" value="Death Domain, Fas"/>
    <property type="match status" value="1"/>
</dbReference>
<feature type="domain" description="Pyrin" evidence="1">
    <location>
        <begin position="8"/>
        <end position="86"/>
    </location>
</feature>
<keyword evidence="3" id="KW-1185">Reference proteome</keyword>
<proteinExistence type="predicted"/>
<organism evidence="2 3">
    <name type="scientific">Cirrhinus mrigala</name>
    <name type="common">Mrigala</name>
    <dbReference type="NCBI Taxonomy" id="683832"/>
    <lineage>
        <taxon>Eukaryota</taxon>
        <taxon>Metazoa</taxon>
        <taxon>Chordata</taxon>
        <taxon>Craniata</taxon>
        <taxon>Vertebrata</taxon>
        <taxon>Euteleostomi</taxon>
        <taxon>Actinopterygii</taxon>
        <taxon>Neopterygii</taxon>
        <taxon>Teleostei</taxon>
        <taxon>Ostariophysi</taxon>
        <taxon>Cypriniformes</taxon>
        <taxon>Cyprinidae</taxon>
        <taxon>Labeoninae</taxon>
        <taxon>Labeonini</taxon>
        <taxon>Cirrhinus</taxon>
    </lineage>
</organism>
<dbReference type="SMART" id="SM01289">
    <property type="entry name" value="PYRIN"/>
    <property type="match status" value="1"/>
</dbReference>
<dbReference type="AlphaFoldDB" id="A0ABD0RMV4"/>
<name>A0ABD0RMV4_CIRMR</name>
<protein>
    <recommendedName>
        <fullName evidence="1">Pyrin domain-containing protein</fullName>
    </recommendedName>
</protein>
<gene>
    <name evidence="2" type="ORF">M9458_007831</name>
</gene>
<accession>A0ABD0RMV4</accession>
<sequence>MTSLPHPILETLEDLSSDKLKKFKWHLKNTGLASVADLEKADATTDTVDLVVARGGRDGARKTTLDILRKMKENHLANQLQMQLQANNVITPITGHTVSVSVQGLSL</sequence>
<dbReference type="Proteomes" id="UP001529510">
    <property type="component" value="Unassembled WGS sequence"/>
</dbReference>
<dbReference type="Pfam" id="PF02758">
    <property type="entry name" value="PYRIN"/>
    <property type="match status" value="1"/>
</dbReference>
<evidence type="ECO:0000259" key="1">
    <source>
        <dbReference type="PROSITE" id="PS50824"/>
    </source>
</evidence>
<comment type="caution">
    <text evidence="2">The sequence shown here is derived from an EMBL/GenBank/DDBJ whole genome shotgun (WGS) entry which is preliminary data.</text>
</comment>
<dbReference type="EMBL" id="JAMKFB020000003">
    <property type="protein sequence ID" value="KAL0199291.1"/>
    <property type="molecule type" value="Genomic_DNA"/>
</dbReference>
<reference evidence="2 3" key="1">
    <citation type="submission" date="2024-05" db="EMBL/GenBank/DDBJ databases">
        <title>Genome sequencing and assembly of Indian major carp, Cirrhinus mrigala (Hamilton, 1822).</title>
        <authorList>
            <person name="Mohindra V."/>
            <person name="Chowdhury L.M."/>
            <person name="Lal K."/>
            <person name="Jena J.K."/>
        </authorList>
    </citation>
    <scope>NUCLEOTIDE SEQUENCE [LARGE SCALE GENOMIC DNA]</scope>
    <source>
        <strain evidence="2">CM1030</strain>
        <tissue evidence="2">Blood</tissue>
    </source>
</reference>
<dbReference type="InterPro" id="IPR011029">
    <property type="entry name" value="DEATH-like_dom_sf"/>
</dbReference>